<proteinExistence type="predicted"/>
<accession>A0A9N9E323</accession>
<evidence type="ECO:0000313" key="2">
    <source>
        <dbReference type="Proteomes" id="UP000789572"/>
    </source>
</evidence>
<gene>
    <name evidence="1" type="ORF">POCULU_LOCUS10520</name>
</gene>
<dbReference type="Proteomes" id="UP000789572">
    <property type="component" value="Unassembled WGS sequence"/>
</dbReference>
<dbReference type="EMBL" id="CAJVPJ010005535">
    <property type="protein sequence ID" value="CAG8662284.1"/>
    <property type="molecule type" value="Genomic_DNA"/>
</dbReference>
<evidence type="ECO:0000313" key="1">
    <source>
        <dbReference type="EMBL" id="CAG8662284.1"/>
    </source>
</evidence>
<sequence>LNNLKLADPSVDITADEYLEVDNSLVSTKLPTEEDIFEFLIAE</sequence>
<feature type="non-terminal residue" evidence="1">
    <location>
        <position position="1"/>
    </location>
</feature>
<protein>
    <submittedName>
        <fullName evidence="1">6540_t:CDS:1</fullName>
    </submittedName>
</protein>
<dbReference type="AlphaFoldDB" id="A0A9N9E323"/>
<name>A0A9N9E323_9GLOM</name>
<reference evidence="1" key="1">
    <citation type="submission" date="2021-06" db="EMBL/GenBank/DDBJ databases">
        <authorList>
            <person name="Kallberg Y."/>
            <person name="Tangrot J."/>
            <person name="Rosling A."/>
        </authorList>
    </citation>
    <scope>NUCLEOTIDE SEQUENCE</scope>
    <source>
        <strain evidence="1">IA702</strain>
    </source>
</reference>
<comment type="caution">
    <text evidence="1">The sequence shown here is derived from an EMBL/GenBank/DDBJ whole genome shotgun (WGS) entry which is preliminary data.</text>
</comment>
<organism evidence="1 2">
    <name type="scientific">Paraglomus occultum</name>
    <dbReference type="NCBI Taxonomy" id="144539"/>
    <lineage>
        <taxon>Eukaryota</taxon>
        <taxon>Fungi</taxon>
        <taxon>Fungi incertae sedis</taxon>
        <taxon>Mucoromycota</taxon>
        <taxon>Glomeromycotina</taxon>
        <taxon>Glomeromycetes</taxon>
        <taxon>Paraglomerales</taxon>
        <taxon>Paraglomeraceae</taxon>
        <taxon>Paraglomus</taxon>
    </lineage>
</organism>
<feature type="non-terminal residue" evidence="1">
    <location>
        <position position="43"/>
    </location>
</feature>
<keyword evidence="2" id="KW-1185">Reference proteome</keyword>